<gene>
    <name evidence="2" type="ORF">G443_003735</name>
</gene>
<comment type="caution">
    <text evidence="2">The sequence shown here is derived from an EMBL/GenBank/DDBJ whole genome shotgun (WGS) entry which is preliminary data.</text>
</comment>
<proteinExistence type="predicted"/>
<reference evidence="2 3" key="2">
    <citation type="submission" date="2022-06" db="EMBL/GenBank/DDBJ databases">
        <title>Genomic Encyclopedia of Type Strains, Phase I: the one thousand microbial genomes (KMG-I) project.</title>
        <authorList>
            <person name="Kyrpides N."/>
        </authorList>
    </citation>
    <scope>NUCLEOTIDE SEQUENCE [LARGE SCALE GENOMIC DNA]</scope>
    <source>
        <strain evidence="2 3">DSM 43889</strain>
    </source>
</reference>
<feature type="compositionally biased region" description="Basic and acidic residues" evidence="1">
    <location>
        <begin position="27"/>
        <end position="66"/>
    </location>
</feature>
<accession>A0ABT1JLT0</accession>
<feature type="compositionally biased region" description="Low complexity" evidence="1">
    <location>
        <begin position="15"/>
        <end position="26"/>
    </location>
</feature>
<name>A0ABT1JLT0_ACTCY</name>
<evidence type="ECO:0000313" key="3">
    <source>
        <dbReference type="Proteomes" id="UP000791080"/>
    </source>
</evidence>
<reference evidence="2 3" key="1">
    <citation type="submission" date="2013-07" db="EMBL/GenBank/DDBJ databases">
        <authorList>
            <consortium name="DOE Joint Genome Institute"/>
            <person name="Reeve W."/>
            <person name="Huntemann M."/>
            <person name="Han J."/>
            <person name="Chen A."/>
            <person name="Kyrpides N."/>
            <person name="Mavromatis K."/>
            <person name="Markowitz V."/>
            <person name="Palaniappan K."/>
            <person name="Ivanova N."/>
            <person name="Schaumberg A."/>
            <person name="Pati A."/>
            <person name="Liolios K."/>
            <person name="Nordberg H.P."/>
            <person name="Cantor M.N."/>
            <person name="Hua S.X."/>
            <person name="Woyke T."/>
        </authorList>
    </citation>
    <scope>NUCLEOTIDE SEQUENCE [LARGE SCALE GENOMIC DNA]</scope>
    <source>
        <strain evidence="2 3">DSM 43889</strain>
    </source>
</reference>
<dbReference type="Proteomes" id="UP000791080">
    <property type="component" value="Unassembled WGS sequence"/>
</dbReference>
<organism evidence="2 3">
    <name type="scientific">Actinoalloteichus caeruleus DSM 43889</name>
    <dbReference type="NCBI Taxonomy" id="1120930"/>
    <lineage>
        <taxon>Bacteria</taxon>
        <taxon>Bacillati</taxon>
        <taxon>Actinomycetota</taxon>
        <taxon>Actinomycetes</taxon>
        <taxon>Pseudonocardiales</taxon>
        <taxon>Pseudonocardiaceae</taxon>
        <taxon>Actinoalloteichus</taxon>
        <taxon>Actinoalloteichus cyanogriseus</taxon>
    </lineage>
</organism>
<keyword evidence="3" id="KW-1185">Reference proteome</keyword>
<dbReference type="RefSeq" id="WP_026419492.1">
    <property type="nucleotide sequence ID" value="NZ_AUBJ02000001.1"/>
</dbReference>
<protein>
    <submittedName>
        <fullName evidence="2">Uncharacterized protein</fullName>
    </submittedName>
</protein>
<feature type="compositionally biased region" description="Basic and acidic residues" evidence="1">
    <location>
        <begin position="97"/>
        <end position="109"/>
    </location>
</feature>
<dbReference type="EMBL" id="AUBJ02000001">
    <property type="protein sequence ID" value="MCP2333465.1"/>
    <property type="molecule type" value="Genomic_DNA"/>
</dbReference>
<sequence length="125" mass="13528">MSQAADVLTRLRQQVAGAVTRGARAAAEARERTAGFRESTRALAEQARERPQRTGRGDLTDGELSRESTAFRTAAGLPVAEFPSEEDPRPAGTAGPEARDEPFPRRGADVDDGDDEDFSQQRILC</sequence>
<evidence type="ECO:0000256" key="1">
    <source>
        <dbReference type="SAM" id="MobiDB-lite"/>
    </source>
</evidence>
<feature type="region of interest" description="Disordered" evidence="1">
    <location>
        <begin position="1"/>
        <end position="125"/>
    </location>
</feature>
<evidence type="ECO:0000313" key="2">
    <source>
        <dbReference type="EMBL" id="MCP2333465.1"/>
    </source>
</evidence>